<evidence type="ECO:0000256" key="1">
    <source>
        <dbReference type="SAM" id="MobiDB-lite"/>
    </source>
</evidence>
<organism evidence="2 3">
    <name type="scientific">Plakobranchus ocellatus</name>
    <dbReference type="NCBI Taxonomy" id="259542"/>
    <lineage>
        <taxon>Eukaryota</taxon>
        <taxon>Metazoa</taxon>
        <taxon>Spiralia</taxon>
        <taxon>Lophotrochozoa</taxon>
        <taxon>Mollusca</taxon>
        <taxon>Gastropoda</taxon>
        <taxon>Heterobranchia</taxon>
        <taxon>Euthyneura</taxon>
        <taxon>Panpulmonata</taxon>
        <taxon>Sacoglossa</taxon>
        <taxon>Placobranchoidea</taxon>
        <taxon>Plakobranchidae</taxon>
        <taxon>Plakobranchus</taxon>
    </lineage>
</organism>
<evidence type="ECO:0000313" key="3">
    <source>
        <dbReference type="Proteomes" id="UP000735302"/>
    </source>
</evidence>
<feature type="compositionally biased region" description="Polar residues" evidence="1">
    <location>
        <begin position="84"/>
        <end position="93"/>
    </location>
</feature>
<accession>A0AAV3Y3S5</accession>
<feature type="region of interest" description="Disordered" evidence="1">
    <location>
        <begin position="213"/>
        <end position="285"/>
    </location>
</feature>
<feature type="compositionally biased region" description="Polar residues" evidence="1">
    <location>
        <begin position="262"/>
        <end position="274"/>
    </location>
</feature>
<dbReference type="Proteomes" id="UP000735302">
    <property type="component" value="Unassembled WGS sequence"/>
</dbReference>
<feature type="compositionally biased region" description="Basic and acidic residues" evidence="1">
    <location>
        <begin position="242"/>
        <end position="260"/>
    </location>
</feature>
<evidence type="ECO:0000313" key="2">
    <source>
        <dbReference type="EMBL" id="GFN77222.1"/>
    </source>
</evidence>
<feature type="region of interest" description="Disordered" evidence="1">
    <location>
        <begin position="47"/>
        <end position="99"/>
    </location>
</feature>
<protein>
    <submittedName>
        <fullName evidence="2">Uncharacterized protein</fullName>
    </submittedName>
</protein>
<reference evidence="2 3" key="1">
    <citation type="journal article" date="2021" name="Elife">
        <title>Chloroplast acquisition without the gene transfer in kleptoplastic sea slugs, Plakobranchus ocellatus.</title>
        <authorList>
            <person name="Maeda T."/>
            <person name="Takahashi S."/>
            <person name="Yoshida T."/>
            <person name="Shimamura S."/>
            <person name="Takaki Y."/>
            <person name="Nagai Y."/>
            <person name="Toyoda A."/>
            <person name="Suzuki Y."/>
            <person name="Arimoto A."/>
            <person name="Ishii H."/>
            <person name="Satoh N."/>
            <person name="Nishiyama T."/>
            <person name="Hasebe M."/>
            <person name="Maruyama T."/>
            <person name="Minagawa J."/>
            <person name="Obokata J."/>
            <person name="Shigenobu S."/>
        </authorList>
    </citation>
    <scope>NUCLEOTIDE SEQUENCE [LARGE SCALE GENOMIC DNA]</scope>
</reference>
<sequence length="285" mass="31949">MHPLSYRSILFRCEFQGRRKEGLCQGNQSEISEGDKLAVTLQDHKRTDWTSSPHPDLGGKAGSFPPFKNQPLRQKSVTAVPVKSPNNPESLLTTRERSTSRCKNIARGHNSKSLQHVDTHRSCHQHLAHQVDNLDSRNRLEVPQISISRCEKDHAPSKRTPGYENRRIGRGKSPPKRLYNEFSFLKTLLENLPMESRGSTDSLGDSLSELVGRSDGRFTEDTPLSVRGGRKLSTGALGNLRESLKSAGRRDKSTASERMQRSRSASHMITSAATTEKGVFRHRLM</sequence>
<comment type="caution">
    <text evidence="2">The sequence shown here is derived from an EMBL/GenBank/DDBJ whole genome shotgun (WGS) entry which is preliminary data.</text>
</comment>
<keyword evidence="3" id="KW-1185">Reference proteome</keyword>
<gene>
    <name evidence="2" type="ORF">PoB_000372800</name>
</gene>
<proteinExistence type="predicted"/>
<name>A0AAV3Y3S5_9GAST</name>
<dbReference type="AlphaFoldDB" id="A0AAV3Y3S5"/>
<dbReference type="EMBL" id="BLXT01000438">
    <property type="protein sequence ID" value="GFN77222.1"/>
    <property type="molecule type" value="Genomic_DNA"/>
</dbReference>
<feature type="region of interest" description="Disordered" evidence="1">
    <location>
        <begin position="151"/>
        <end position="175"/>
    </location>
</feature>